<keyword evidence="2" id="KW-1185">Reference proteome</keyword>
<gene>
    <name evidence="1" type="ORF">FCALED_LOCUS16837</name>
</gene>
<dbReference type="Proteomes" id="UP000789570">
    <property type="component" value="Unassembled WGS sequence"/>
</dbReference>
<feature type="non-terminal residue" evidence="1">
    <location>
        <position position="1"/>
    </location>
</feature>
<dbReference type="AlphaFoldDB" id="A0A9N9J052"/>
<evidence type="ECO:0000313" key="1">
    <source>
        <dbReference type="EMBL" id="CAG8759550.1"/>
    </source>
</evidence>
<evidence type="ECO:0000313" key="2">
    <source>
        <dbReference type="Proteomes" id="UP000789570"/>
    </source>
</evidence>
<reference evidence="1" key="1">
    <citation type="submission" date="2021-06" db="EMBL/GenBank/DDBJ databases">
        <authorList>
            <person name="Kallberg Y."/>
            <person name="Tangrot J."/>
            <person name="Rosling A."/>
        </authorList>
    </citation>
    <scope>NUCLEOTIDE SEQUENCE</scope>
    <source>
        <strain evidence="1">UK204</strain>
    </source>
</reference>
<sequence length="50" mass="5804">SKHKDSDFNSDDPNIGLEKSDFTCRKYDGFNDYTGKRIISIEIKRDCVMT</sequence>
<dbReference type="EMBL" id="CAJVPQ010021927">
    <property type="protein sequence ID" value="CAG8759550.1"/>
    <property type="molecule type" value="Genomic_DNA"/>
</dbReference>
<proteinExistence type="predicted"/>
<organism evidence="1 2">
    <name type="scientific">Funneliformis caledonium</name>
    <dbReference type="NCBI Taxonomy" id="1117310"/>
    <lineage>
        <taxon>Eukaryota</taxon>
        <taxon>Fungi</taxon>
        <taxon>Fungi incertae sedis</taxon>
        <taxon>Mucoromycota</taxon>
        <taxon>Glomeromycotina</taxon>
        <taxon>Glomeromycetes</taxon>
        <taxon>Glomerales</taxon>
        <taxon>Glomeraceae</taxon>
        <taxon>Funneliformis</taxon>
    </lineage>
</organism>
<accession>A0A9N9J052</accession>
<protein>
    <submittedName>
        <fullName evidence="1">5825_t:CDS:1</fullName>
    </submittedName>
</protein>
<comment type="caution">
    <text evidence="1">The sequence shown here is derived from an EMBL/GenBank/DDBJ whole genome shotgun (WGS) entry which is preliminary data.</text>
</comment>
<name>A0A9N9J052_9GLOM</name>